<dbReference type="EMBL" id="CP130318">
    <property type="protein sequence ID" value="WNQ13398.1"/>
    <property type="molecule type" value="Genomic_DNA"/>
</dbReference>
<protein>
    <submittedName>
        <fullName evidence="1">Uncharacterized protein</fullName>
    </submittedName>
</protein>
<evidence type="ECO:0000313" key="2">
    <source>
        <dbReference type="Proteomes" id="UP001305702"/>
    </source>
</evidence>
<dbReference type="RefSeq" id="WP_315607178.1">
    <property type="nucleotide sequence ID" value="NZ_CP130318.1"/>
</dbReference>
<dbReference type="Proteomes" id="UP001305702">
    <property type="component" value="Chromosome"/>
</dbReference>
<dbReference type="KEGG" id="paun:MJA45_10365"/>
<proteinExistence type="predicted"/>
<dbReference type="AlphaFoldDB" id="A0AA96LI37"/>
<name>A0AA96LI37_9BACL</name>
<sequence>MILNIHYKSKRNSAIASELKELEKFIQDQTKRGEQVDLRDWKTFEGRFGQWRRRQHG</sequence>
<accession>A0AA96LI37</accession>
<gene>
    <name evidence="1" type="ORF">MJA45_10365</name>
</gene>
<organism evidence="1 2">
    <name type="scientific">Paenibacillus aurantius</name>
    <dbReference type="NCBI Taxonomy" id="2918900"/>
    <lineage>
        <taxon>Bacteria</taxon>
        <taxon>Bacillati</taxon>
        <taxon>Bacillota</taxon>
        <taxon>Bacilli</taxon>
        <taxon>Bacillales</taxon>
        <taxon>Paenibacillaceae</taxon>
        <taxon>Paenibacillus</taxon>
    </lineage>
</organism>
<keyword evidence="2" id="KW-1185">Reference proteome</keyword>
<evidence type="ECO:0000313" key="1">
    <source>
        <dbReference type="EMBL" id="WNQ13398.1"/>
    </source>
</evidence>
<reference evidence="1 2" key="1">
    <citation type="submission" date="2022-02" db="EMBL/GenBank/DDBJ databases">
        <title>Paenibacillus sp. MBLB1776 Whole Genome Shotgun Sequencing.</title>
        <authorList>
            <person name="Hwang C.Y."/>
            <person name="Cho E.-S."/>
            <person name="Seo M.-J."/>
        </authorList>
    </citation>
    <scope>NUCLEOTIDE SEQUENCE [LARGE SCALE GENOMIC DNA]</scope>
    <source>
        <strain evidence="1 2">MBLB1776</strain>
    </source>
</reference>